<accession>A0A8S5RHX6</accession>
<sequence>MRPTQFCWNTEDTDLFNARNAQFQEGVETHVLVTV</sequence>
<organism evidence="1">
    <name type="scientific">virus sp. ctML55</name>
    <dbReference type="NCBI Taxonomy" id="2827627"/>
    <lineage>
        <taxon>Viruses</taxon>
    </lineage>
</organism>
<dbReference type="EMBL" id="BK059105">
    <property type="protein sequence ID" value="DAE30681.1"/>
    <property type="molecule type" value="Genomic_DNA"/>
</dbReference>
<name>A0A8S5RHX6_9VIRU</name>
<evidence type="ECO:0000313" key="1">
    <source>
        <dbReference type="EMBL" id="DAE30681.1"/>
    </source>
</evidence>
<reference evidence="1" key="1">
    <citation type="journal article" date="2021" name="Proc. Natl. Acad. Sci. U.S.A.">
        <title>A Catalog of Tens of Thousands of Viruses from Human Metagenomes Reveals Hidden Associations with Chronic Diseases.</title>
        <authorList>
            <person name="Tisza M.J."/>
            <person name="Buck C.B."/>
        </authorList>
    </citation>
    <scope>NUCLEOTIDE SEQUENCE</scope>
    <source>
        <strain evidence="1">CtML55</strain>
    </source>
</reference>
<protein>
    <submittedName>
        <fullName evidence="1">Uncharacterized protein</fullName>
    </submittedName>
</protein>
<proteinExistence type="predicted"/>